<evidence type="ECO:0000259" key="2">
    <source>
        <dbReference type="PROSITE" id="PS51272"/>
    </source>
</evidence>
<dbReference type="SUPFAM" id="SSF55797">
    <property type="entry name" value="PR-1-like"/>
    <property type="match status" value="1"/>
</dbReference>
<keyword evidence="1" id="KW-0732">Signal</keyword>
<feature type="chain" id="PRO_5017276569" description="SLH domain-containing protein" evidence="1">
    <location>
        <begin position="26"/>
        <end position="341"/>
    </location>
</feature>
<dbReference type="Proteomes" id="UP000265692">
    <property type="component" value="Unassembled WGS sequence"/>
</dbReference>
<dbReference type="PANTHER" id="PTHR31157">
    <property type="entry name" value="SCP DOMAIN-CONTAINING PROTEIN"/>
    <property type="match status" value="1"/>
</dbReference>
<dbReference type="InterPro" id="IPR014258">
    <property type="entry name" value="CAP_domain_YkwD-like"/>
</dbReference>
<organism evidence="3 4">
    <name type="scientific">Ureibacillus yapensis</name>
    <dbReference type="NCBI Taxonomy" id="2304605"/>
    <lineage>
        <taxon>Bacteria</taxon>
        <taxon>Bacillati</taxon>
        <taxon>Bacillota</taxon>
        <taxon>Bacilli</taxon>
        <taxon>Bacillales</taxon>
        <taxon>Caryophanaceae</taxon>
        <taxon>Ureibacillus</taxon>
    </lineage>
</organism>
<dbReference type="EMBL" id="QWEI01000001">
    <property type="protein sequence ID" value="RHW40040.1"/>
    <property type="molecule type" value="Genomic_DNA"/>
</dbReference>
<feature type="domain" description="SLH" evidence="2">
    <location>
        <begin position="26"/>
        <end position="89"/>
    </location>
</feature>
<dbReference type="OrthoDB" id="9783944at2"/>
<dbReference type="InterPro" id="IPR014044">
    <property type="entry name" value="CAP_dom"/>
</dbReference>
<accession>A0A396SEF8</accession>
<comment type="caution">
    <text evidence="3">The sequence shown here is derived from an EMBL/GenBank/DDBJ whole genome shotgun (WGS) entry which is preliminary data.</text>
</comment>
<feature type="signal peptide" evidence="1">
    <location>
        <begin position="1"/>
        <end position="25"/>
    </location>
</feature>
<dbReference type="Pfam" id="PF00395">
    <property type="entry name" value="SLH"/>
    <property type="match status" value="3"/>
</dbReference>
<dbReference type="NCBIfam" id="TIGR02909">
    <property type="entry name" value="spore_YkwD"/>
    <property type="match status" value="1"/>
</dbReference>
<dbReference type="PANTHER" id="PTHR31157:SF1">
    <property type="entry name" value="SCP DOMAIN-CONTAINING PROTEIN"/>
    <property type="match status" value="1"/>
</dbReference>
<dbReference type="Pfam" id="PF00188">
    <property type="entry name" value="CAP"/>
    <property type="match status" value="1"/>
</dbReference>
<dbReference type="CDD" id="cd05379">
    <property type="entry name" value="CAP_bacterial"/>
    <property type="match status" value="1"/>
</dbReference>
<dbReference type="RefSeq" id="WP_118875048.1">
    <property type="nucleotide sequence ID" value="NZ_QWEI01000001.1"/>
</dbReference>
<dbReference type="InterPro" id="IPR001119">
    <property type="entry name" value="SLH_dom"/>
</dbReference>
<gene>
    <name evidence="3" type="ORF">D1B33_04105</name>
</gene>
<dbReference type="AlphaFoldDB" id="A0A396SEF8"/>
<protein>
    <recommendedName>
        <fullName evidence="2">SLH domain-containing protein</fullName>
    </recommendedName>
</protein>
<dbReference type="Gene3D" id="3.40.33.10">
    <property type="entry name" value="CAP"/>
    <property type="match status" value="1"/>
</dbReference>
<sequence>MNKRYAAYLAALSATAVIAIPLASAETMNFSDLDTSNAHYPAIKQLVDRGVLNGFPDGTFKPSQSLTRGQAAVILAKALNLETSNYTKQVFNDVPSSSPYFKQINALYANNIIGGFDDQSFRPGDSLTRAQMAIILVKAYNLRLPEAVTLPFRDVSMTSGYQHYIQAIYNAGITKGTTANTFSPNAPVLRGQMASFVVRAEAYEPGQTPKQVKTEYSSSFEMEVVEYTNSQRKKYGLSPLKVHEEVMNSAQIKSDDMSKNNYFEHKSPTYGSPFDLMNSLGISYQAAGENIAMGQTTPKEVVQAWMDSEGHRANILNPAYTHIGVGYAAEGNYWTQHFIRP</sequence>
<evidence type="ECO:0000313" key="4">
    <source>
        <dbReference type="Proteomes" id="UP000265692"/>
    </source>
</evidence>
<evidence type="ECO:0000256" key="1">
    <source>
        <dbReference type="SAM" id="SignalP"/>
    </source>
</evidence>
<keyword evidence="4" id="KW-1185">Reference proteome</keyword>
<proteinExistence type="predicted"/>
<reference evidence="3 4" key="1">
    <citation type="submission" date="2018-08" db="EMBL/GenBank/DDBJ databases">
        <title>Lysinibacillus sp. YLB-03 draft genome sequence.</title>
        <authorList>
            <person name="Yu L."/>
        </authorList>
    </citation>
    <scope>NUCLEOTIDE SEQUENCE [LARGE SCALE GENOMIC DNA]</scope>
    <source>
        <strain evidence="3 4">YLB-03</strain>
    </source>
</reference>
<name>A0A396SEF8_9BACL</name>
<feature type="domain" description="SLH" evidence="2">
    <location>
        <begin position="91"/>
        <end position="150"/>
    </location>
</feature>
<dbReference type="PROSITE" id="PS51272">
    <property type="entry name" value="SLH"/>
    <property type="match status" value="3"/>
</dbReference>
<feature type="domain" description="SLH" evidence="2">
    <location>
        <begin position="151"/>
        <end position="211"/>
    </location>
</feature>
<dbReference type="InterPro" id="IPR035940">
    <property type="entry name" value="CAP_sf"/>
</dbReference>
<evidence type="ECO:0000313" key="3">
    <source>
        <dbReference type="EMBL" id="RHW40040.1"/>
    </source>
</evidence>